<feature type="compositionally biased region" description="Low complexity" evidence="1">
    <location>
        <begin position="17"/>
        <end position="32"/>
    </location>
</feature>
<feature type="compositionally biased region" description="Polar residues" evidence="1">
    <location>
        <begin position="1"/>
        <end position="16"/>
    </location>
</feature>
<comment type="caution">
    <text evidence="2">The sequence shown here is derived from an EMBL/GenBank/DDBJ whole genome shotgun (WGS) entry which is preliminary data.</text>
</comment>
<reference evidence="2 3" key="1">
    <citation type="submission" date="2024-02" db="EMBL/GenBank/DDBJ databases">
        <title>De novo assembly and annotation of 12 fungi associated with fruit tree decline syndrome in Ontario, Canada.</title>
        <authorList>
            <person name="Sulman M."/>
            <person name="Ellouze W."/>
            <person name="Ilyukhin E."/>
        </authorList>
    </citation>
    <scope>NUCLEOTIDE SEQUENCE [LARGE SCALE GENOMIC DNA]</scope>
    <source>
        <strain evidence="2 3">FDS-637</strain>
    </source>
</reference>
<evidence type="ECO:0000256" key="1">
    <source>
        <dbReference type="SAM" id="MobiDB-lite"/>
    </source>
</evidence>
<dbReference type="RefSeq" id="XP_066637218.1">
    <property type="nucleotide sequence ID" value="XM_066771939.1"/>
</dbReference>
<organism evidence="2 3">
    <name type="scientific">Diplodia seriata</name>
    <dbReference type="NCBI Taxonomy" id="420778"/>
    <lineage>
        <taxon>Eukaryota</taxon>
        <taxon>Fungi</taxon>
        <taxon>Dikarya</taxon>
        <taxon>Ascomycota</taxon>
        <taxon>Pezizomycotina</taxon>
        <taxon>Dothideomycetes</taxon>
        <taxon>Dothideomycetes incertae sedis</taxon>
        <taxon>Botryosphaeriales</taxon>
        <taxon>Botryosphaeriaceae</taxon>
        <taxon>Diplodia</taxon>
    </lineage>
</organism>
<dbReference type="Proteomes" id="UP001430584">
    <property type="component" value="Unassembled WGS sequence"/>
</dbReference>
<proteinExistence type="predicted"/>
<protein>
    <submittedName>
        <fullName evidence="2">Uncharacterized protein</fullName>
    </submittedName>
</protein>
<accession>A0ABR3CX88</accession>
<feature type="region of interest" description="Disordered" evidence="1">
    <location>
        <begin position="352"/>
        <end position="373"/>
    </location>
</feature>
<keyword evidence="3" id="KW-1185">Reference proteome</keyword>
<dbReference type="GeneID" id="92004513"/>
<evidence type="ECO:0000313" key="2">
    <source>
        <dbReference type="EMBL" id="KAL0264478.1"/>
    </source>
</evidence>
<dbReference type="EMBL" id="JAJVCZ030000001">
    <property type="protein sequence ID" value="KAL0264478.1"/>
    <property type="molecule type" value="Genomic_DNA"/>
</dbReference>
<name>A0ABR3CX88_9PEZI</name>
<feature type="region of interest" description="Disordered" evidence="1">
    <location>
        <begin position="1"/>
        <end position="32"/>
    </location>
</feature>
<gene>
    <name evidence="2" type="ORF">SLS55_000428</name>
</gene>
<sequence>MVYESQPSLRHQASSGSYASARTAQTQSSNASSTKKLLFGEIPTPVEVPGSRSLRSNSSVCNLVMSTSSAFLRFWLSEPCRDAFLARVDKADLANCRLVCHDMSTRVAPFLFEDITVTFRPSTFARPARMEALESIGPRVKSLTFRMPHSPDTFLPPLIDPVTGEQKSLVYEPQIHKPPTLIGKMKTPKYGSWEMTDLLIKQYPPVFHAATNVPAFIRALQALPGLVHLQLDCPDQELSQRHRRSAVDYALISLRIAVERAQLPELDTLTIKAMHPAGLLYLQPTMGPGSTPASNRRWRQIKKLAVHLDSQPYLEGSSSEHLRLLHSYLRTFSLSITKLLFRWRGEKGPSPLSLDLEPGLSPPSTPESGASRPTGIRALKFTSLLFLELENAVMDSSQISTFILRHRRSITEFNFEDVSLRTGTWDDALAPLTRIAGSEEWKNRAEEVMDVPIILSPVDEISPDLLITDELDDLKGTPESKSVSKWWSRTRNSKVTAKAKEQLVEAEEHMRKFLFPWR</sequence>
<evidence type="ECO:0000313" key="3">
    <source>
        <dbReference type="Proteomes" id="UP001430584"/>
    </source>
</evidence>